<dbReference type="PANTHER" id="PTHR33449">
    <property type="entry name" value="NUCLEOID-ASSOCIATED PROTEIN YBAB"/>
    <property type="match status" value="1"/>
</dbReference>
<keyword evidence="2" id="KW-0963">Cytoplasm</keyword>
<dbReference type="HAMAP" id="MF_00274">
    <property type="entry name" value="DNA_YbaB_EbfC"/>
    <property type="match status" value="1"/>
</dbReference>
<accession>A0A6C1KET3</accession>
<dbReference type="GO" id="GO:0005829">
    <property type="term" value="C:cytosol"/>
    <property type="evidence" value="ECO:0007669"/>
    <property type="project" value="TreeGrafter"/>
</dbReference>
<name>A0A6C1KET3_XANAU</name>
<dbReference type="GO" id="GO:0003677">
    <property type="term" value="F:DNA binding"/>
    <property type="evidence" value="ECO:0007669"/>
    <property type="project" value="UniProtKB-UniRule"/>
</dbReference>
<comment type="similarity">
    <text evidence="2">Belongs to the YbaB/EbfC family.</text>
</comment>
<keyword evidence="3" id="KW-0175">Coiled coil</keyword>
<dbReference type="RefSeq" id="WP_138400198.1">
    <property type="nucleotide sequence ID" value="NZ_JAIVFO010000114.1"/>
</dbReference>
<dbReference type="NCBIfam" id="TIGR00103">
    <property type="entry name" value="DNA_YbaB_EbfC"/>
    <property type="match status" value="1"/>
</dbReference>
<dbReference type="PIRSF" id="PIRSF004555">
    <property type="entry name" value="UCP004555"/>
    <property type="match status" value="1"/>
</dbReference>
<dbReference type="Gene3D" id="3.30.1310.10">
    <property type="entry name" value="Nucleoid-associated protein YbaB-like domain"/>
    <property type="match status" value="1"/>
</dbReference>
<protein>
    <recommendedName>
        <fullName evidence="2">Nucleoid-associated protein FBQ73_14440</fullName>
    </recommendedName>
</protein>
<dbReference type="EMBL" id="VAUP01000031">
    <property type="protein sequence ID" value="TLX42057.1"/>
    <property type="molecule type" value="Genomic_DNA"/>
</dbReference>
<gene>
    <name evidence="4" type="ORF">FBQ73_14440</name>
</gene>
<dbReference type="Proteomes" id="UP000305131">
    <property type="component" value="Unassembled WGS sequence"/>
</dbReference>
<reference evidence="4 5" key="1">
    <citation type="submission" date="2019-05" db="EMBL/GenBank/DDBJ databases">
        <authorList>
            <person name="Zhou X."/>
        </authorList>
    </citation>
    <scope>NUCLEOTIDE SEQUENCE [LARGE SCALE GENOMIC DNA]</scope>
    <source>
        <strain evidence="4 5">DSM 432</strain>
    </source>
</reference>
<organism evidence="4 5">
    <name type="scientific">Xanthobacter autotrophicus</name>
    <dbReference type="NCBI Taxonomy" id="280"/>
    <lineage>
        <taxon>Bacteria</taxon>
        <taxon>Pseudomonadati</taxon>
        <taxon>Pseudomonadota</taxon>
        <taxon>Alphaproteobacteria</taxon>
        <taxon>Hyphomicrobiales</taxon>
        <taxon>Xanthobacteraceae</taxon>
        <taxon>Xanthobacter</taxon>
    </lineage>
</organism>
<dbReference type="InterPro" id="IPR036894">
    <property type="entry name" value="YbaB-like_sf"/>
</dbReference>
<dbReference type="GO" id="GO:0043590">
    <property type="term" value="C:bacterial nucleoid"/>
    <property type="evidence" value="ECO:0007669"/>
    <property type="project" value="UniProtKB-UniRule"/>
</dbReference>
<evidence type="ECO:0000313" key="4">
    <source>
        <dbReference type="EMBL" id="TLX42057.1"/>
    </source>
</evidence>
<evidence type="ECO:0000256" key="3">
    <source>
        <dbReference type="SAM" id="Coils"/>
    </source>
</evidence>
<dbReference type="InterPro" id="IPR004401">
    <property type="entry name" value="YbaB/EbfC"/>
</dbReference>
<comment type="subcellular location">
    <subcellularLocation>
        <location evidence="2">Cytoplasm</location>
        <location evidence="2">Nucleoid</location>
    </subcellularLocation>
</comment>
<dbReference type="OrthoDB" id="9803080at2"/>
<evidence type="ECO:0000256" key="1">
    <source>
        <dbReference type="ARBA" id="ARBA00023125"/>
    </source>
</evidence>
<dbReference type="SUPFAM" id="SSF82607">
    <property type="entry name" value="YbaB-like"/>
    <property type="match status" value="1"/>
</dbReference>
<dbReference type="Pfam" id="PF02575">
    <property type="entry name" value="YbaB_DNA_bd"/>
    <property type="match status" value="1"/>
</dbReference>
<dbReference type="AlphaFoldDB" id="A0A6C1KET3"/>
<evidence type="ECO:0000256" key="2">
    <source>
        <dbReference type="HAMAP-Rule" id="MF_00274"/>
    </source>
</evidence>
<dbReference type="GeneID" id="95774651"/>
<keyword evidence="1 2" id="KW-0238">DNA-binding</keyword>
<evidence type="ECO:0000313" key="5">
    <source>
        <dbReference type="Proteomes" id="UP000305131"/>
    </source>
</evidence>
<comment type="subunit">
    <text evidence="2">Homodimer.</text>
</comment>
<dbReference type="PANTHER" id="PTHR33449:SF1">
    <property type="entry name" value="NUCLEOID-ASSOCIATED PROTEIN YBAB"/>
    <property type="match status" value="1"/>
</dbReference>
<proteinExistence type="inferred from homology"/>
<feature type="coiled-coil region" evidence="3">
    <location>
        <begin position="4"/>
        <end position="31"/>
    </location>
</feature>
<comment type="function">
    <text evidence="2">Binds to DNA and alters its conformation. May be involved in regulation of gene expression, nucleoid organization and DNA protection.</text>
</comment>
<sequence>MRDLMGMMKQAKELQERMQQMQAELEQVEVEGASGGGLVTVRVTAKGECKAVRIDPSLAKPDEVEILEDLLVAALGDARVKAERVMQEKMKSLTGGLALPPGLNLF</sequence>
<comment type="caution">
    <text evidence="4">The sequence shown here is derived from an EMBL/GenBank/DDBJ whole genome shotgun (WGS) entry which is preliminary data.</text>
</comment>